<dbReference type="PROSITE" id="PS00028">
    <property type="entry name" value="ZINC_FINGER_C2H2_1"/>
    <property type="match status" value="1"/>
</dbReference>
<dbReference type="InParanoid" id="A3GFL7"/>
<evidence type="ECO:0000256" key="2">
    <source>
        <dbReference type="SAM" id="MobiDB-lite"/>
    </source>
</evidence>
<dbReference type="InterPro" id="IPR013087">
    <property type="entry name" value="Znf_C2H2_type"/>
</dbReference>
<feature type="compositionally biased region" description="Polar residues" evidence="2">
    <location>
        <begin position="178"/>
        <end position="192"/>
    </location>
</feature>
<reference evidence="4 5" key="1">
    <citation type="journal article" date="2007" name="Nat. Biotechnol.">
        <title>Genome sequence of the lignocellulose-bioconverting and xylose-fermenting yeast Pichia stipitis.</title>
        <authorList>
            <person name="Jeffries T.W."/>
            <person name="Grigoriev I.V."/>
            <person name="Grimwood J."/>
            <person name="Laplaza J.M."/>
            <person name="Aerts A."/>
            <person name="Salamov A."/>
            <person name="Schmutz J."/>
            <person name="Lindquist E."/>
            <person name="Dehal P."/>
            <person name="Shapiro H."/>
            <person name="Jin Y.S."/>
            <person name="Passoth V."/>
            <person name="Richardson P.M."/>
        </authorList>
    </citation>
    <scope>NUCLEOTIDE SEQUENCE [LARGE SCALE GENOMIC DNA]</scope>
    <source>
        <strain evidence="5">ATCC 58785 / CBS 6054 / NBRC 10063 / NRRL Y-11545</strain>
    </source>
</reference>
<dbReference type="GeneID" id="4851066"/>
<accession>A3GFL7</accession>
<protein>
    <submittedName>
        <fullName evidence="4">C2H2 Zinc finger domain-containing protein</fullName>
    </submittedName>
</protein>
<keyword evidence="1" id="KW-0863">Zinc-finger</keyword>
<organism evidence="4 5">
    <name type="scientific">Scheffersomyces stipitis (strain ATCC 58785 / CBS 6054 / NBRC 10063 / NRRL Y-11545)</name>
    <name type="common">Yeast</name>
    <name type="synonym">Pichia stipitis</name>
    <dbReference type="NCBI Taxonomy" id="322104"/>
    <lineage>
        <taxon>Eukaryota</taxon>
        <taxon>Fungi</taxon>
        <taxon>Dikarya</taxon>
        <taxon>Ascomycota</taxon>
        <taxon>Saccharomycotina</taxon>
        <taxon>Pichiomycetes</taxon>
        <taxon>Debaryomycetaceae</taxon>
        <taxon>Scheffersomyces</taxon>
    </lineage>
</organism>
<dbReference type="PROSITE" id="PS50157">
    <property type="entry name" value="ZINC_FINGER_C2H2_2"/>
    <property type="match status" value="1"/>
</dbReference>
<keyword evidence="5" id="KW-1185">Reference proteome</keyword>
<feature type="region of interest" description="Disordered" evidence="2">
    <location>
        <begin position="148"/>
        <end position="206"/>
    </location>
</feature>
<feature type="compositionally biased region" description="Low complexity" evidence="2">
    <location>
        <begin position="25"/>
        <end position="34"/>
    </location>
</feature>
<dbReference type="RefSeq" id="XP_001387798.2">
    <property type="nucleotide sequence ID" value="XM_001387761.1"/>
</dbReference>
<evidence type="ECO:0000313" key="5">
    <source>
        <dbReference type="Proteomes" id="UP000002258"/>
    </source>
</evidence>
<gene>
    <name evidence="4" type="primary">YAK3</name>
    <name evidence="4" type="ORF">PICST_66342</name>
</gene>
<name>A3GFL7_PICST</name>
<evidence type="ECO:0000313" key="4">
    <source>
        <dbReference type="EMBL" id="EAZ63775.2"/>
    </source>
</evidence>
<dbReference type="OMA" id="QYNYNRR"/>
<dbReference type="GO" id="GO:0008270">
    <property type="term" value="F:zinc ion binding"/>
    <property type="evidence" value="ECO:0007669"/>
    <property type="project" value="UniProtKB-KW"/>
</dbReference>
<feature type="compositionally biased region" description="Low complexity" evidence="2">
    <location>
        <begin position="299"/>
        <end position="311"/>
    </location>
</feature>
<feature type="compositionally biased region" description="Low complexity" evidence="2">
    <location>
        <begin position="49"/>
        <end position="68"/>
    </location>
</feature>
<dbReference type="EMBL" id="AAVQ01000001">
    <property type="protein sequence ID" value="EAZ63775.2"/>
    <property type="molecule type" value="Genomic_DNA"/>
</dbReference>
<feature type="compositionally biased region" description="Polar residues" evidence="2">
    <location>
        <begin position="148"/>
        <end position="167"/>
    </location>
</feature>
<feature type="compositionally biased region" description="Basic residues" evidence="2">
    <location>
        <begin position="35"/>
        <end position="48"/>
    </location>
</feature>
<feature type="compositionally biased region" description="Polar residues" evidence="2">
    <location>
        <begin position="1"/>
        <end position="20"/>
    </location>
</feature>
<feature type="compositionally biased region" description="Basic and acidic residues" evidence="2">
    <location>
        <begin position="325"/>
        <end position="341"/>
    </location>
</feature>
<feature type="region of interest" description="Disordered" evidence="2">
    <location>
        <begin position="243"/>
        <end position="355"/>
    </location>
</feature>
<keyword evidence="1" id="KW-0479">Metal-binding</keyword>
<dbReference type="KEGG" id="pic:PICST_66342"/>
<dbReference type="Proteomes" id="UP000002258">
    <property type="component" value="Chromosome 1"/>
</dbReference>
<feature type="domain" description="C2H2-type" evidence="3">
    <location>
        <begin position="94"/>
        <end position="121"/>
    </location>
</feature>
<keyword evidence="1" id="KW-0862">Zinc</keyword>
<dbReference type="eggNOG" id="ENOG502S997">
    <property type="taxonomic scope" value="Eukaryota"/>
</dbReference>
<feature type="region of interest" description="Disordered" evidence="2">
    <location>
        <begin position="1"/>
        <end position="68"/>
    </location>
</feature>
<proteinExistence type="predicted"/>
<evidence type="ECO:0000259" key="3">
    <source>
        <dbReference type="PROSITE" id="PS50157"/>
    </source>
</evidence>
<sequence>MTSSAHYNYNRRNSSATPYTIPTKHQPQSHQSSYQHHHHQHNNHHGHPGQHASMSSSASDMYNSPLSSSVPVLSREFVVRRISEGETGRLKEELKCEACGKGYKHISSLAKHLWEHTPEWNVTKKLLISKHQQVQLLEAASILVGMNETSSSRRNSTAYTDQMMQHSQSEDPRYKSPFSPSNSAETNPTSHTPTPPAVGNVESERKAHSLKFKNAFDPESVPSHVPSFDVREDSKVNYNRTHSISQYPPVDKSHSHLHSQTPSSPSIGGYLDNPRAMGELSRRRSSSVAQNGYEHDLKSPSPSYKAAPSIPTSTTFAPSTLDTSPRIDEADEKVDHEHEETSNSFDEGVLGKMED</sequence>
<feature type="compositionally biased region" description="Polar residues" evidence="2">
    <location>
        <begin position="312"/>
        <end position="323"/>
    </location>
</feature>
<comment type="caution">
    <text evidence="4">The sequence shown here is derived from an EMBL/GenBank/DDBJ whole genome shotgun (WGS) entry which is preliminary data.</text>
</comment>
<dbReference type="HOGENOM" id="CLU_057545_0_0_1"/>
<dbReference type="OrthoDB" id="2152896at2759"/>
<dbReference type="AlphaFoldDB" id="A3GFL7"/>
<evidence type="ECO:0000256" key="1">
    <source>
        <dbReference type="PROSITE-ProRule" id="PRU00042"/>
    </source>
</evidence>
<dbReference type="STRING" id="322104.A3GFL7"/>